<dbReference type="InterPro" id="IPR036770">
    <property type="entry name" value="Ankyrin_rpt-contain_sf"/>
</dbReference>
<dbReference type="CDD" id="cd00063">
    <property type="entry name" value="FN3"/>
    <property type="match status" value="1"/>
</dbReference>
<accession>A0A8C4QRX2</accession>
<dbReference type="SMART" id="SM00060">
    <property type="entry name" value="FN3"/>
    <property type="match status" value="1"/>
</dbReference>
<evidence type="ECO:0000259" key="2">
    <source>
        <dbReference type="PROSITE" id="PS50853"/>
    </source>
</evidence>
<dbReference type="SUPFAM" id="SSF49265">
    <property type="entry name" value="Fibronectin type III"/>
    <property type="match status" value="1"/>
</dbReference>
<dbReference type="Pfam" id="PF00041">
    <property type="entry name" value="fn3"/>
    <property type="match status" value="1"/>
</dbReference>
<dbReference type="PROSITE" id="PS50853">
    <property type="entry name" value="FN3"/>
    <property type="match status" value="1"/>
</dbReference>
<dbReference type="InterPro" id="IPR013783">
    <property type="entry name" value="Ig-like_fold"/>
</dbReference>
<protein>
    <recommendedName>
        <fullName evidence="2">Fibronectin type-III domain-containing protein</fullName>
    </recommendedName>
</protein>
<reference evidence="3" key="1">
    <citation type="submission" date="2025-08" db="UniProtKB">
        <authorList>
            <consortium name="Ensembl"/>
        </authorList>
    </citation>
    <scope>IDENTIFICATION</scope>
</reference>
<dbReference type="Proteomes" id="UP000694388">
    <property type="component" value="Unplaced"/>
</dbReference>
<organism evidence="3 4">
    <name type="scientific">Eptatretus burgeri</name>
    <name type="common">Inshore hagfish</name>
    <dbReference type="NCBI Taxonomy" id="7764"/>
    <lineage>
        <taxon>Eukaryota</taxon>
        <taxon>Metazoa</taxon>
        <taxon>Chordata</taxon>
        <taxon>Craniata</taxon>
        <taxon>Vertebrata</taxon>
        <taxon>Cyclostomata</taxon>
        <taxon>Myxini</taxon>
        <taxon>Myxiniformes</taxon>
        <taxon>Myxinidae</taxon>
        <taxon>Eptatretinae</taxon>
        <taxon>Eptatretus</taxon>
    </lineage>
</organism>
<keyword evidence="4" id="KW-1185">Reference proteome</keyword>
<sequence>MPELHPSAGLVSPEQPWAARESNSRAAKRFYRSLSDKFLGSASAAETDKGDTATDVRKLTATLFSAVEHQDNETLKSLLLHTSSSVLSVNVANNEGFRPLDIALMTNDRATARLLLRHGARESPQFASQELRFRHLATMVQEAQIRISALGGQPLRRSAGDEFPRDISTMYDEMTQLRLTWEQRLQLYRRMQTSFWQLSPPGLPTHVHLTVVAVDALRVTFKEAVSSHVAVVTKFRVQWSTEPAFKTLSGEAVIEDPFCLQYTIRNLAKGIKYYLRVAGYNMKGWGLPQASEPPCAAPSTWSDQDNITPRPLRETSDLEDLLQQARAVCKWTDGADNRPGDIRKSSISKSLKHLFQSSHKFVKRLKRGTYLGVLCYHGNSILVTMDEQVPLVEIDETCSPTAVQDFLWLSKVSCAWDDVEWMKNRVFSTTSSTPSQQSRQKLLTAVAALQDSLGFQDLGWPYCELLQDHHGNTLFLMLRNLVQPMTTCPTPADHQKSSTGDLPSAPQGLRWKALKDYRSRRKSFIEEPSVLEHLNTTIQDKVTFVENSRRPLPPGLYVGSVQLRSSLHQLHVVTSTTAPNMLHHARVRLNHNVSREEWQWLQGFKLWELLLGSAAGPWDGVQVTAGSGNLRVTTQPAGAIIPDTRLSPQHIRGLGTGRRCELPPPAATLRVTLPTTQLWWIWLNLPHPTTAHV</sequence>
<dbReference type="GeneTree" id="ENSGT00940000163984"/>
<dbReference type="GO" id="GO:0000132">
    <property type="term" value="P:establishment of mitotic spindle orientation"/>
    <property type="evidence" value="ECO:0007669"/>
    <property type="project" value="TreeGrafter"/>
</dbReference>
<dbReference type="Ensembl" id="ENSEBUT00000019436.1">
    <property type="protein sequence ID" value="ENSEBUP00000018860.1"/>
    <property type="gene ID" value="ENSEBUG00000011767.1"/>
</dbReference>
<dbReference type="GO" id="GO:0061172">
    <property type="term" value="P:regulation of establishment of bipolar cell polarity"/>
    <property type="evidence" value="ECO:0007669"/>
    <property type="project" value="TreeGrafter"/>
</dbReference>
<evidence type="ECO:0000313" key="4">
    <source>
        <dbReference type="Proteomes" id="UP000694388"/>
    </source>
</evidence>
<proteinExistence type="predicted"/>
<name>A0A8C4QRX2_EPTBU</name>
<dbReference type="GO" id="GO:0005819">
    <property type="term" value="C:spindle"/>
    <property type="evidence" value="ECO:0007669"/>
    <property type="project" value="TreeGrafter"/>
</dbReference>
<evidence type="ECO:0000256" key="1">
    <source>
        <dbReference type="SAM" id="MobiDB-lite"/>
    </source>
</evidence>
<dbReference type="InterPro" id="IPR039269">
    <property type="entry name" value="ANKFN1"/>
</dbReference>
<dbReference type="PANTHER" id="PTHR21437">
    <property type="entry name" value="WIDE AWAKE"/>
    <property type="match status" value="1"/>
</dbReference>
<dbReference type="AlphaFoldDB" id="A0A8C4QRX2"/>
<evidence type="ECO:0000313" key="3">
    <source>
        <dbReference type="Ensembl" id="ENSEBUP00000018860.1"/>
    </source>
</evidence>
<dbReference type="SUPFAM" id="SSF48403">
    <property type="entry name" value="Ankyrin repeat"/>
    <property type="match status" value="1"/>
</dbReference>
<reference evidence="3" key="2">
    <citation type="submission" date="2025-09" db="UniProtKB">
        <authorList>
            <consortium name="Ensembl"/>
        </authorList>
    </citation>
    <scope>IDENTIFICATION</scope>
</reference>
<dbReference type="InterPro" id="IPR003961">
    <property type="entry name" value="FN3_dom"/>
</dbReference>
<dbReference type="InterPro" id="IPR036116">
    <property type="entry name" value="FN3_sf"/>
</dbReference>
<dbReference type="Gene3D" id="1.25.40.20">
    <property type="entry name" value="Ankyrin repeat-containing domain"/>
    <property type="match status" value="1"/>
</dbReference>
<dbReference type="PANTHER" id="PTHR21437:SF2">
    <property type="entry name" value="ANKYRIN REPEAT AND FIBRONECTIN TYPE-III DOMAIN-CONTAINING PROTEIN 1-LIKE"/>
    <property type="match status" value="1"/>
</dbReference>
<dbReference type="OMA" id="CLINEIE"/>
<feature type="domain" description="Fibronectin type-III" evidence="2">
    <location>
        <begin position="203"/>
        <end position="299"/>
    </location>
</feature>
<dbReference type="Gene3D" id="2.60.40.10">
    <property type="entry name" value="Immunoglobulins"/>
    <property type="match status" value="1"/>
</dbReference>
<feature type="region of interest" description="Disordered" evidence="1">
    <location>
        <begin position="1"/>
        <end position="22"/>
    </location>
</feature>